<dbReference type="Gene3D" id="3.40.50.720">
    <property type="entry name" value="NAD(P)-binding Rossmann-like Domain"/>
    <property type="match status" value="1"/>
</dbReference>
<feature type="domain" description="NAD-dependent epimerase/dehydratase" evidence="1">
    <location>
        <begin position="5"/>
        <end position="202"/>
    </location>
</feature>
<organism evidence="2 3">
    <name type="scientific">Aeromicrobium terrae</name>
    <dbReference type="NCBI Taxonomy" id="2498846"/>
    <lineage>
        <taxon>Bacteria</taxon>
        <taxon>Bacillati</taxon>
        <taxon>Actinomycetota</taxon>
        <taxon>Actinomycetes</taxon>
        <taxon>Propionibacteriales</taxon>
        <taxon>Nocardioidaceae</taxon>
        <taxon>Aeromicrobium</taxon>
    </lineage>
</organism>
<dbReference type="RefSeq" id="WP_147687784.1">
    <property type="nucleotide sequence ID" value="NZ_VDUX01000010.1"/>
</dbReference>
<keyword evidence="3" id="KW-1185">Reference proteome</keyword>
<dbReference type="Pfam" id="PF01370">
    <property type="entry name" value="Epimerase"/>
    <property type="match status" value="1"/>
</dbReference>
<dbReference type="EMBL" id="VDUX01000010">
    <property type="protein sequence ID" value="TXL56557.1"/>
    <property type="molecule type" value="Genomic_DNA"/>
</dbReference>
<reference evidence="2 3" key="1">
    <citation type="submission" date="2019-06" db="EMBL/GenBank/DDBJ databases">
        <title>Aeromicrobium sp. nov., isolated from a maize field.</title>
        <authorList>
            <person name="Lin S.-Y."/>
            <person name="Tsai C.-F."/>
            <person name="Young C.-C."/>
        </authorList>
    </citation>
    <scope>NUCLEOTIDE SEQUENCE [LARGE SCALE GENOMIC DNA]</scope>
    <source>
        <strain evidence="2 3">CC-CFT486</strain>
    </source>
</reference>
<evidence type="ECO:0000259" key="1">
    <source>
        <dbReference type="Pfam" id="PF01370"/>
    </source>
</evidence>
<dbReference type="AlphaFoldDB" id="A0A5C8NDY9"/>
<dbReference type="OrthoDB" id="7941246at2"/>
<proteinExistence type="predicted"/>
<gene>
    <name evidence="2" type="ORF">FHP06_15550</name>
</gene>
<dbReference type="Proteomes" id="UP000321571">
    <property type="component" value="Unassembled WGS sequence"/>
</dbReference>
<comment type="caution">
    <text evidence="2">The sequence shown here is derived from an EMBL/GenBank/DDBJ whole genome shotgun (WGS) entry which is preliminary data.</text>
</comment>
<accession>A0A5C8NDY9</accession>
<dbReference type="InterPro" id="IPR001509">
    <property type="entry name" value="Epimerase_deHydtase"/>
</dbReference>
<sequence length="323" mass="34030">MTSFLVLGGTAWLGREVAREAAARGHDVTCLARGESGDAPPGVRFVRGDRDDPLAYDDLTQQRWDAVVDVTRQPGHARSAVLTLGDLAGHWTFVSTGNVYADLSVPLVEDAALLEPLADDVATPELYGEGKVACEQAVTALPNHLVLRAGLLGGPGDPSDRLGYWVARFARDPGPALVPDVPDLPVQVLDVRDLATFIVDAALRGVTGVMNTAGTPLPFAEVLAMSAGAAGHDGSTRPAAADWLAEHDVQPWMGPRSLSLWIPDDALGMVEMDTSRAAGAGLARRPLAETLADIMADERARGLDRERRAGLTAADEAELLAAL</sequence>
<evidence type="ECO:0000313" key="2">
    <source>
        <dbReference type="EMBL" id="TXL56557.1"/>
    </source>
</evidence>
<dbReference type="InterPro" id="IPR036291">
    <property type="entry name" value="NAD(P)-bd_dom_sf"/>
</dbReference>
<evidence type="ECO:0000313" key="3">
    <source>
        <dbReference type="Proteomes" id="UP000321571"/>
    </source>
</evidence>
<protein>
    <submittedName>
        <fullName evidence="2">NAD-dependent epimerase/dehydratase family protein</fullName>
    </submittedName>
</protein>
<dbReference type="SUPFAM" id="SSF51735">
    <property type="entry name" value="NAD(P)-binding Rossmann-fold domains"/>
    <property type="match status" value="1"/>
</dbReference>
<name>A0A5C8NDY9_9ACTN</name>